<evidence type="ECO:0000256" key="16">
    <source>
        <dbReference type="SAM" id="MobiDB-lite"/>
    </source>
</evidence>
<evidence type="ECO:0000256" key="11">
    <source>
        <dbReference type="ARBA" id="ARBA00022759"/>
    </source>
</evidence>
<evidence type="ECO:0000256" key="7">
    <source>
        <dbReference type="ARBA" id="ARBA00021407"/>
    </source>
</evidence>
<dbReference type="Gene3D" id="3.30.420.10">
    <property type="entry name" value="Ribonuclease H-like superfamily/Ribonuclease H"/>
    <property type="match status" value="1"/>
</dbReference>
<gene>
    <name evidence="14" type="primary">rnhC</name>
    <name evidence="18" type="ORF">JR050_07515</name>
</gene>
<organism evidence="18 19">
    <name type="scientific">Bacillus suaedaesalsae</name>
    <dbReference type="NCBI Taxonomy" id="2810349"/>
    <lineage>
        <taxon>Bacteria</taxon>
        <taxon>Bacillati</taxon>
        <taxon>Bacillota</taxon>
        <taxon>Bacilli</taxon>
        <taxon>Bacillales</taxon>
        <taxon>Bacillaceae</taxon>
        <taxon>Bacillus</taxon>
    </lineage>
</organism>
<dbReference type="EC" id="3.1.26.4" evidence="6 14"/>
<dbReference type="Gene3D" id="3.30.310.10">
    <property type="entry name" value="TATA-Binding Protein"/>
    <property type="match status" value="1"/>
</dbReference>
<comment type="catalytic activity">
    <reaction evidence="1 14 15">
        <text>Endonucleolytic cleavage to 5'-phosphomonoester.</text>
        <dbReference type="EC" id="3.1.26.4"/>
    </reaction>
</comment>
<dbReference type="PANTHER" id="PTHR10954">
    <property type="entry name" value="RIBONUCLEASE H2 SUBUNIT A"/>
    <property type="match status" value="1"/>
</dbReference>
<comment type="cofactor">
    <cofactor evidence="2">
        <name>Mg(2+)</name>
        <dbReference type="ChEBI" id="CHEBI:18420"/>
    </cofactor>
</comment>
<dbReference type="PANTHER" id="PTHR10954:SF23">
    <property type="entry name" value="RIBONUCLEASE"/>
    <property type="match status" value="1"/>
</dbReference>
<dbReference type="InterPro" id="IPR012295">
    <property type="entry name" value="TBP_dom_sf"/>
</dbReference>
<protein>
    <recommendedName>
        <fullName evidence="7 14">Ribonuclease HIII</fullName>
        <shortName evidence="14">RNase HIII</shortName>
        <ecNumber evidence="6 14">3.1.26.4</ecNumber>
    </recommendedName>
</protein>
<evidence type="ECO:0000313" key="19">
    <source>
        <dbReference type="Proteomes" id="UP001518925"/>
    </source>
</evidence>
<dbReference type="Pfam" id="PF01351">
    <property type="entry name" value="RNase_HII"/>
    <property type="match status" value="1"/>
</dbReference>
<comment type="subcellular location">
    <subcellularLocation>
        <location evidence="4 14">Cytoplasm</location>
    </subcellularLocation>
</comment>
<dbReference type="InterPro" id="IPR004641">
    <property type="entry name" value="RNase_HIII"/>
</dbReference>
<keyword evidence="13 14" id="KW-0460">Magnesium</keyword>
<dbReference type="PIRSF" id="PIRSF037748">
    <property type="entry name" value="RnhC"/>
    <property type="match status" value="1"/>
</dbReference>
<keyword evidence="19" id="KW-1185">Reference proteome</keyword>
<evidence type="ECO:0000256" key="4">
    <source>
        <dbReference type="ARBA" id="ARBA00004496"/>
    </source>
</evidence>
<evidence type="ECO:0000256" key="13">
    <source>
        <dbReference type="ARBA" id="ARBA00022842"/>
    </source>
</evidence>
<evidence type="ECO:0000256" key="6">
    <source>
        <dbReference type="ARBA" id="ARBA00012180"/>
    </source>
</evidence>
<comment type="cofactor">
    <cofactor evidence="14 15">
        <name>Mn(2+)</name>
        <dbReference type="ChEBI" id="CHEBI:29035"/>
    </cofactor>
    <cofactor evidence="14 15">
        <name>Mg(2+)</name>
        <dbReference type="ChEBI" id="CHEBI:18420"/>
    </cofactor>
    <text evidence="14 15">Manganese or magnesium. Binds 1 divalent metal ion per monomer in the absence of substrate. May bind a second metal ion after substrate binding.</text>
</comment>
<comment type="similarity">
    <text evidence="5 14">Belongs to the RNase HII family. RnhC subfamily.</text>
</comment>
<dbReference type="PROSITE" id="PS51975">
    <property type="entry name" value="RNASE_H_2"/>
    <property type="match status" value="1"/>
</dbReference>
<dbReference type="NCBIfam" id="TIGR00716">
    <property type="entry name" value="rnhC"/>
    <property type="match status" value="1"/>
</dbReference>
<accession>A0ABS2DGC3</accession>
<evidence type="ECO:0000256" key="15">
    <source>
        <dbReference type="PROSITE-ProRule" id="PRU01319"/>
    </source>
</evidence>
<evidence type="ECO:0000256" key="10">
    <source>
        <dbReference type="ARBA" id="ARBA00022723"/>
    </source>
</evidence>
<evidence type="ECO:0000256" key="12">
    <source>
        <dbReference type="ARBA" id="ARBA00022801"/>
    </source>
</evidence>
<evidence type="ECO:0000256" key="5">
    <source>
        <dbReference type="ARBA" id="ARBA00008378"/>
    </source>
</evidence>
<comment type="caution">
    <text evidence="18">The sequence shown here is derived from an EMBL/GenBank/DDBJ whole genome shotgun (WGS) entry which is preliminary data.</text>
</comment>
<evidence type="ECO:0000256" key="1">
    <source>
        <dbReference type="ARBA" id="ARBA00000077"/>
    </source>
</evidence>
<dbReference type="CDD" id="cd14796">
    <property type="entry name" value="RNAse_HIII_N"/>
    <property type="match status" value="1"/>
</dbReference>
<evidence type="ECO:0000256" key="14">
    <source>
        <dbReference type="HAMAP-Rule" id="MF_00053"/>
    </source>
</evidence>
<evidence type="ECO:0000256" key="9">
    <source>
        <dbReference type="ARBA" id="ARBA00022722"/>
    </source>
</evidence>
<evidence type="ECO:0000256" key="8">
    <source>
        <dbReference type="ARBA" id="ARBA00022490"/>
    </source>
</evidence>
<dbReference type="Proteomes" id="UP001518925">
    <property type="component" value="Unassembled WGS sequence"/>
</dbReference>
<dbReference type="InterPro" id="IPR001352">
    <property type="entry name" value="RNase_HII/HIII"/>
</dbReference>
<keyword evidence="12 14" id="KW-0378">Hydrolase</keyword>
<comment type="function">
    <text evidence="3 14">Endonuclease that specifically degrades the RNA of RNA-DNA hybrids.</text>
</comment>
<dbReference type="GO" id="GO:0004523">
    <property type="term" value="F:RNA-DNA hybrid ribonuclease activity"/>
    <property type="evidence" value="ECO:0007669"/>
    <property type="project" value="UniProtKB-EC"/>
</dbReference>
<proteinExistence type="inferred from homology"/>
<dbReference type="EMBL" id="JAFELM010000022">
    <property type="protein sequence ID" value="MBM6617525.1"/>
    <property type="molecule type" value="Genomic_DNA"/>
</dbReference>
<sequence>MSTTVIKVTNEKITQIKDHYKSYLLDKVPPGGVFAAKHPTCMITAYKSGKVMFQGNGATVESSKWGGEPAESKGKSSSPKTRTDRYAVPSNISSLAIVGSDEVGTGDYFGPMTVVAAYVEPSQIPLLKELGVKDSKDLKDPHIIKIAKDIIHVVPHSILVLHNEKYNALQERGMTQGKMKALLHNKAIAHVLRKISPTKPDGILIDQFAEPDIYFRHIQKEEQIVKENVYFSTKAEGVHLAVAAASIIARYAFVTEFEKLSDIAGVPLQKGAGAGVDKIAAQIIKNKGETSLRQIAKLHFANTDKAKRMV</sequence>
<feature type="binding site" evidence="14 15">
    <location>
        <position position="206"/>
    </location>
    <ligand>
        <name>a divalent metal cation</name>
        <dbReference type="ChEBI" id="CHEBI:60240"/>
    </ligand>
</feature>
<keyword evidence="9 14" id="KW-0540">Nuclease</keyword>
<evidence type="ECO:0000313" key="18">
    <source>
        <dbReference type="EMBL" id="MBM6617525.1"/>
    </source>
</evidence>
<evidence type="ECO:0000256" key="2">
    <source>
        <dbReference type="ARBA" id="ARBA00001946"/>
    </source>
</evidence>
<dbReference type="CDD" id="cd06590">
    <property type="entry name" value="RNase_HII_bacteria_HIII_like"/>
    <property type="match status" value="1"/>
</dbReference>
<dbReference type="RefSeq" id="WP_204202897.1">
    <property type="nucleotide sequence ID" value="NZ_JAFELM010000022.1"/>
</dbReference>
<feature type="binding site" evidence="14 15">
    <location>
        <position position="102"/>
    </location>
    <ligand>
        <name>a divalent metal cation</name>
        <dbReference type="ChEBI" id="CHEBI:60240"/>
    </ligand>
</feature>
<keyword evidence="11 14" id="KW-0255">Endonuclease</keyword>
<name>A0ABS2DGC3_9BACI</name>
<dbReference type="InterPro" id="IPR036397">
    <property type="entry name" value="RNaseH_sf"/>
</dbReference>
<feature type="binding site" evidence="14 15">
    <location>
        <position position="101"/>
    </location>
    <ligand>
        <name>a divalent metal cation</name>
        <dbReference type="ChEBI" id="CHEBI:60240"/>
    </ligand>
</feature>
<reference evidence="18 19" key="1">
    <citation type="submission" date="2021-02" db="EMBL/GenBank/DDBJ databases">
        <title>Bacillus sp. RD4P76, an endophyte from a halophyte.</title>
        <authorList>
            <person name="Sun J.-Q."/>
        </authorList>
    </citation>
    <scope>NUCLEOTIDE SEQUENCE [LARGE SCALE GENOMIC DNA]</scope>
    <source>
        <strain evidence="18 19">RD4P76</strain>
    </source>
</reference>
<evidence type="ECO:0000256" key="3">
    <source>
        <dbReference type="ARBA" id="ARBA00004065"/>
    </source>
</evidence>
<dbReference type="InterPro" id="IPR024567">
    <property type="entry name" value="RNase_HII/HIII_dom"/>
</dbReference>
<dbReference type="InterPro" id="IPR012337">
    <property type="entry name" value="RNaseH-like_sf"/>
</dbReference>
<feature type="region of interest" description="Disordered" evidence="16">
    <location>
        <begin position="61"/>
        <end position="85"/>
    </location>
</feature>
<dbReference type="SUPFAM" id="SSF53098">
    <property type="entry name" value="Ribonuclease H-like"/>
    <property type="match status" value="1"/>
</dbReference>
<dbReference type="HAMAP" id="MF_00053">
    <property type="entry name" value="RNase_HIII"/>
    <property type="match status" value="1"/>
</dbReference>
<feature type="domain" description="RNase H type-2" evidence="17">
    <location>
        <begin position="95"/>
        <end position="310"/>
    </location>
</feature>
<evidence type="ECO:0000259" key="17">
    <source>
        <dbReference type="PROSITE" id="PS51975"/>
    </source>
</evidence>
<dbReference type="InterPro" id="IPR024568">
    <property type="entry name" value="RNase_HIII_N"/>
</dbReference>
<keyword evidence="8 14" id="KW-0963">Cytoplasm</keyword>
<keyword evidence="10 14" id="KW-0479">Metal-binding</keyword>
<dbReference type="Pfam" id="PF11858">
    <property type="entry name" value="DUF3378"/>
    <property type="match status" value="1"/>
</dbReference>